<feature type="transmembrane region" description="Helical" evidence="7">
    <location>
        <begin position="494"/>
        <end position="516"/>
    </location>
</feature>
<comment type="subcellular location">
    <subcellularLocation>
        <location evidence="1">Membrane</location>
        <topology evidence="1">Multi-pass membrane protein</topology>
    </subcellularLocation>
</comment>
<dbReference type="AlphaFoldDB" id="A0A6P8HR27"/>
<evidence type="ECO:0000256" key="7">
    <source>
        <dbReference type="SAM" id="Phobius"/>
    </source>
</evidence>
<protein>
    <submittedName>
        <fullName evidence="10 11">Transient receptor potential cation channel subfamily V member 6-like</fullName>
    </submittedName>
</protein>
<evidence type="ECO:0000313" key="10">
    <source>
        <dbReference type="RefSeq" id="XP_031558823.1"/>
    </source>
</evidence>
<organism evidence="9 11">
    <name type="scientific">Actinia tenebrosa</name>
    <name type="common">Australian red waratah sea anemone</name>
    <dbReference type="NCBI Taxonomy" id="6105"/>
    <lineage>
        <taxon>Eukaryota</taxon>
        <taxon>Metazoa</taxon>
        <taxon>Cnidaria</taxon>
        <taxon>Anthozoa</taxon>
        <taxon>Hexacorallia</taxon>
        <taxon>Actiniaria</taxon>
        <taxon>Actiniidae</taxon>
        <taxon>Actinia</taxon>
    </lineage>
</organism>
<keyword evidence="5 7" id="KW-0472">Membrane</keyword>
<dbReference type="PANTHER" id="PTHR10582:SF2">
    <property type="entry name" value="INACTIVE"/>
    <property type="match status" value="1"/>
</dbReference>
<feature type="domain" description="Ion transport" evidence="8">
    <location>
        <begin position="363"/>
        <end position="590"/>
    </location>
</feature>
<dbReference type="GO" id="GO:0098703">
    <property type="term" value="P:calcium ion import across plasma membrane"/>
    <property type="evidence" value="ECO:0007669"/>
    <property type="project" value="TreeGrafter"/>
</dbReference>
<feature type="compositionally biased region" description="Basic and acidic residues" evidence="6">
    <location>
        <begin position="13"/>
        <end position="33"/>
    </location>
</feature>
<evidence type="ECO:0000256" key="6">
    <source>
        <dbReference type="SAM" id="MobiDB-lite"/>
    </source>
</evidence>
<evidence type="ECO:0000256" key="4">
    <source>
        <dbReference type="ARBA" id="ARBA00022989"/>
    </source>
</evidence>
<dbReference type="RefSeq" id="XP_031558824.1">
    <property type="nucleotide sequence ID" value="XM_031702964.1"/>
</dbReference>
<evidence type="ECO:0000256" key="3">
    <source>
        <dbReference type="ARBA" id="ARBA00022737"/>
    </source>
</evidence>
<feature type="transmembrane region" description="Helical" evidence="7">
    <location>
        <begin position="393"/>
        <end position="411"/>
    </location>
</feature>
<feature type="transmembrane region" description="Helical" evidence="7">
    <location>
        <begin position="431"/>
        <end position="449"/>
    </location>
</feature>
<dbReference type="OrthoDB" id="6080847at2759"/>
<feature type="transmembrane region" description="Helical" evidence="7">
    <location>
        <begin position="352"/>
        <end position="373"/>
    </location>
</feature>
<keyword evidence="3" id="KW-0677">Repeat</keyword>
<feature type="transmembrane region" description="Helical" evidence="7">
    <location>
        <begin position="455"/>
        <end position="473"/>
    </location>
</feature>
<name>A0A6P8HR27_ACTTE</name>
<dbReference type="KEGG" id="aten:116295204"/>
<dbReference type="PANTHER" id="PTHR10582">
    <property type="entry name" value="TRANSIENT RECEPTOR POTENTIAL ION CHANNEL PROTEIN"/>
    <property type="match status" value="1"/>
</dbReference>
<dbReference type="GO" id="GO:0005262">
    <property type="term" value="F:calcium channel activity"/>
    <property type="evidence" value="ECO:0007669"/>
    <property type="project" value="TreeGrafter"/>
</dbReference>
<reference evidence="10 11" key="1">
    <citation type="submission" date="2025-04" db="UniProtKB">
        <authorList>
            <consortium name="RefSeq"/>
        </authorList>
    </citation>
    <scope>IDENTIFICATION</scope>
    <source>
        <tissue evidence="10 11">Tentacle</tissue>
    </source>
</reference>
<keyword evidence="4 7" id="KW-1133">Transmembrane helix</keyword>
<keyword evidence="9" id="KW-1185">Reference proteome</keyword>
<sequence length="673" mass="78526">MAARDASYSALEMTERGEGKRESPVKESTDHTDDIGNNFDEEFWIKVRNTYNETDISWNHAMDVVQVEHLIEKYENSGAKLSEAPLLVMLKRWPNMKKYRENPSLKAALEHHINRLAEIILGQETGVDYKYFRDKDDPTHKTLVHLTAELNYVSVCRTLLDHFPGLLYITSKAHSVHRRYLPVELALINENDAVSAFLISRMKHERVQQLFLCEDQEHPGNFSFKRLIESPVMKKTVVAILNCMVTPHWPYLPERKDAYSSREEEENIEHAWNSVPEEPMSYQFYYQILDGDEWGRLPKIPDPNGRSGEMINNDHFNWKNKSCLYSLAFSKNEEAIQHPVVRLLVKKKWTEYAHTWFCAAGGFYVTFLLLLSYALIHGCTRSDPTQYDGGGDWLRQACEICVIVMVIVYIAEEINQLEKEKLQYFKNIYNLFDWFGLLSIILVIPLRFAHMDEQWVLAAFGYFFNFLRLFKYACVSRTTGLYTKTLAKIIYRDITRFGVVFIVVFFAFCGTFFMSLRASGTSKLFGDFHMVMLAGVRALVEQQPPAEDYSKFKWLPVLVILGYMATVVVILLNILIAQLSFTYAEAKKSARIQYDKERMVIITRLEHSRLHQVNLRIMHFKDKEWIDELQLANELLEYSEDRHPLESIEDKLDAIRTMMKKIIRKMPLTVIKG</sequence>
<gene>
    <name evidence="10 11" type="primary">LOC116295204</name>
</gene>
<dbReference type="InterPro" id="IPR024862">
    <property type="entry name" value="TRPV"/>
</dbReference>
<evidence type="ECO:0000256" key="2">
    <source>
        <dbReference type="ARBA" id="ARBA00022692"/>
    </source>
</evidence>
<keyword evidence="2 7" id="KW-0812">Transmembrane</keyword>
<dbReference type="Pfam" id="PF00520">
    <property type="entry name" value="Ion_trans"/>
    <property type="match status" value="1"/>
</dbReference>
<dbReference type="GeneID" id="116295204"/>
<proteinExistence type="predicted"/>
<dbReference type="InterPro" id="IPR005821">
    <property type="entry name" value="Ion_trans_dom"/>
</dbReference>
<feature type="transmembrane region" description="Helical" evidence="7">
    <location>
        <begin position="554"/>
        <end position="581"/>
    </location>
</feature>
<accession>A0A6P8HR27</accession>
<dbReference type="RefSeq" id="XP_031558823.1">
    <property type="nucleotide sequence ID" value="XM_031702963.1"/>
</dbReference>
<evidence type="ECO:0000313" key="11">
    <source>
        <dbReference type="RefSeq" id="XP_031558824.1"/>
    </source>
</evidence>
<evidence type="ECO:0000313" key="9">
    <source>
        <dbReference type="Proteomes" id="UP000515163"/>
    </source>
</evidence>
<evidence type="ECO:0000256" key="5">
    <source>
        <dbReference type="ARBA" id="ARBA00023136"/>
    </source>
</evidence>
<dbReference type="GO" id="GO:0005886">
    <property type="term" value="C:plasma membrane"/>
    <property type="evidence" value="ECO:0007669"/>
    <property type="project" value="TreeGrafter"/>
</dbReference>
<dbReference type="Proteomes" id="UP000515163">
    <property type="component" value="Unplaced"/>
</dbReference>
<evidence type="ECO:0000259" key="8">
    <source>
        <dbReference type="Pfam" id="PF00520"/>
    </source>
</evidence>
<evidence type="ECO:0000256" key="1">
    <source>
        <dbReference type="ARBA" id="ARBA00004141"/>
    </source>
</evidence>
<feature type="region of interest" description="Disordered" evidence="6">
    <location>
        <begin position="1"/>
        <end position="33"/>
    </location>
</feature>